<comment type="function">
    <text evidence="11">Catalyzes the formation of dTDP-glucose, from dTTP and glucose 1-phosphate, as well as its pyrophosphorolysis.</text>
</comment>
<dbReference type="Gene3D" id="3.90.550.10">
    <property type="entry name" value="Spore Coat Polysaccharide Biosynthesis Protein SpsA, Chain A"/>
    <property type="match status" value="1"/>
</dbReference>
<comment type="pathway">
    <text evidence="3">Bacterial outer membrane biogenesis; LPS O-antigen biosynthesis.</text>
</comment>
<feature type="domain" description="Nucleotidyl transferase" evidence="12">
    <location>
        <begin position="19"/>
        <end position="258"/>
    </location>
</feature>
<dbReference type="InterPro" id="IPR005835">
    <property type="entry name" value="NTP_transferase_dom"/>
</dbReference>
<keyword evidence="6 11" id="KW-0808">Transferase</keyword>
<keyword evidence="7 11" id="KW-0548">Nucleotidyltransferase</keyword>
<evidence type="ECO:0000256" key="4">
    <source>
        <dbReference type="ARBA" id="ARBA00010480"/>
    </source>
</evidence>
<accession>A0A4R6TSS6</accession>
<keyword evidence="9 11" id="KW-0460">Magnesium</keyword>
<dbReference type="NCBIfam" id="TIGR01207">
    <property type="entry name" value="rmlA"/>
    <property type="match status" value="1"/>
</dbReference>
<dbReference type="CDD" id="cd02538">
    <property type="entry name" value="G1P_TT_short"/>
    <property type="match status" value="1"/>
</dbReference>
<comment type="cofactor">
    <cofactor evidence="1">
        <name>Mg(2+)</name>
        <dbReference type="ChEBI" id="CHEBI:18420"/>
    </cofactor>
</comment>
<keyword evidence="8 11" id="KW-0479">Metal-binding</keyword>
<evidence type="ECO:0000256" key="10">
    <source>
        <dbReference type="ARBA" id="ARBA00049336"/>
    </source>
</evidence>
<comment type="caution">
    <text evidence="13">The sequence shown here is derived from an EMBL/GenBank/DDBJ whole genome shotgun (WGS) entry which is preliminary data.</text>
</comment>
<evidence type="ECO:0000256" key="5">
    <source>
        <dbReference type="ARBA" id="ARBA00012461"/>
    </source>
</evidence>
<comment type="catalytic activity">
    <reaction evidence="10 11">
        <text>dTTP + alpha-D-glucose 1-phosphate + H(+) = dTDP-alpha-D-glucose + diphosphate</text>
        <dbReference type="Rhea" id="RHEA:15225"/>
        <dbReference type="ChEBI" id="CHEBI:15378"/>
        <dbReference type="ChEBI" id="CHEBI:33019"/>
        <dbReference type="ChEBI" id="CHEBI:37568"/>
        <dbReference type="ChEBI" id="CHEBI:57477"/>
        <dbReference type="ChEBI" id="CHEBI:58601"/>
        <dbReference type="EC" id="2.7.7.24"/>
    </reaction>
</comment>
<gene>
    <name evidence="13" type="ORF">DFQ45_11179</name>
</gene>
<evidence type="ECO:0000313" key="13">
    <source>
        <dbReference type="EMBL" id="TDQ36698.1"/>
    </source>
</evidence>
<dbReference type="GO" id="GO:0046872">
    <property type="term" value="F:metal ion binding"/>
    <property type="evidence" value="ECO:0007669"/>
    <property type="project" value="UniProtKB-KW"/>
</dbReference>
<organism evidence="13 14">
    <name type="scientific">Thiopseudomonas denitrificans</name>
    <dbReference type="NCBI Taxonomy" id="1501432"/>
    <lineage>
        <taxon>Bacteria</taxon>
        <taxon>Pseudomonadati</taxon>
        <taxon>Pseudomonadota</taxon>
        <taxon>Gammaproteobacteria</taxon>
        <taxon>Pseudomonadales</taxon>
        <taxon>Pseudomonadaceae</taxon>
        <taxon>Thiopseudomonas</taxon>
    </lineage>
</organism>
<dbReference type="Pfam" id="PF00483">
    <property type="entry name" value="NTP_transferase"/>
    <property type="match status" value="1"/>
</dbReference>
<evidence type="ECO:0000256" key="7">
    <source>
        <dbReference type="ARBA" id="ARBA00022695"/>
    </source>
</evidence>
<evidence type="ECO:0000256" key="9">
    <source>
        <dbReference type="ARBA" id="ARBA00022842"/>
    </source>
</evidence>
<dbReference type="PANTHER" id="PTHR43532">
    <property type="entry name" value="GLUCOSE-1-PHOSPHATE THYMIDYLYLTRANSFERASE"/>
    <property type="match status" value="1"/>
</dbReference>
<dbReference type="InterPro" id="IPR005907">
    <property type="entry name" value="G1P_thy_trans_s"/>
</dbReference>
<reference evidence="13 14" key="1">
    <citation type="submission" date="2019-03" db="EMBL/GenBank/DDBJ databases">
        <title>Genomic Encyclopedia of Type Strains, Phase IV (KMG-IV): sequencing the most valuable type-strain genomes for metagenomic binning, comparative biology and taxonomic classification.</title>
        <authorList>
            <person name="Goeker M."/>
        </authorList>
    </citation>
    <scope>NUCLEOTIDE SEQUENCE [LARGE SCALE GENOMIC DNA]</scope>
    <source>
        <strain evidence="13 14">DSM 28679</strain>
    </source>
</reference>
<dbReference type="SUPFAM" id="SSF53448">
    <property type="entry name" value="Nucleotide-diphospho-sugar transferases"/>
    <property type="match status" value="1"/>
</dbReference>
<dbReference type="Proteomes" id="UP000294575">
    <property type="component" value="Unassembled WGS sequence"/>
</dbReference>
<keyword evidence="14" id="KW-1185">Reference proteome</keyword>
<evidence type="ECO:0000313" key="14">
    <source>
        <dbReference type="Proteomes" id="UP000294575"/>
    </source>
</evidence>
<dbReference type="EC" id="2.7.7.24" evidence="5 11"/>
<evidence type="ECO:0000256" key="2">
    <source>
        <dbReference type="ARBA" id="ARBA00004781"/>
    </source>
</evidence>
<dbReference type="FunFam" id="3.90.550.10:FF:000023">
    <property type="entry name" value="Glucose-1-phosphate thymidylyltransferase"/>
    <property type="match status" value="1"/>
</dbReference>
<dbReference type="GO" id="GO:0008879">
    <property type="term" value="F:glucose-1-phosphate thymidylyltransferase activity"/>
    <property type="evidence" value="ECO:0007669"/>
    <property type="project" value="UniProtKB-EC"/>
</dbReference>
<dbReference type="EMBL" id="SNYK01000011">
    <property type="protein sequence ID" value="TDQ36698.1"/>
    <property type="molecule type" value="Genomic_DNA"/>
</dbReference>
<dbReference type="PANTHER" id="PTHR43532:SF1">
    <property type="entry name" value="GLUCOSE-1-PHOSPHATE THYMIDYLYLTRANSFERASE 1"/>
    <property type="match status" value="1"/>
</dbReference>
<name>A0A4R6TSS6_9GAMM</name>
<dbReference type="AlphaFoldDB" id="A0A4R6TSS6"/>
<evidence type="ECO:0000256" key="8">
    <source>
        <dbReference type="ARBA" id="ARBA00022723"/>
    </source>
</evidence>
<evidence type="ECO:0000256" key="6">
    <source>
        <dbReference type="ARBA" id="ARBA00022679"/>
    </source>
</evidence>
<dbReference type="InterPro" id="IPR029044">
    <property type="entry name" value="Nucleotide-diphossugar_trans"/>
</dbReference>
<sequence length="310" mass="34487">MMPAVHYTVAGIFIGGDMKGIILAGGSGTRLYPITRGVSKQLIPVYDKPMVYYPLSVLMLAGIREVLVITTPEDQPSFQRLLGDGSELGMRFEYVVQPSPDGLAQAFILGREFIGDDDVCLILGDNIYHGHDLSRLLQSAVANVSEHNRATVFGYHVQDPQRYGVVEFDGQGQVVGIEEKPQQPKSSYAVTGLYFYPNDVVQKAAKVKPSARGELEITTVNQMFLAEGRLMLEKMGRGYAWLDTGTHESLLEASAFIETIEKRQGLKVACLEEIAFEMGYIGREQVLELAGPLEKNQYGQYLIRRMQEER</sequence>
<comment type="similarity">
    <text evidence="4 11">Belongs to the glucose-1-phosphate thymidylyltransferase family.</text>
</comment>
<evidence type="ECO:0000259" key="12">
    <source>
        <dbReference type="Pfam" id="PF00483"/>
    </source>
</evidence>
<proteinExistence type="inferred from homology"/>
<comment type="pathway">
    <text evidence="2">Carbohydrate biosynthesis; dTDP-L-rhamnose biosynthesis.</text>
</comment>
<evidence type="ECO:0000256" key="11">
    <source>
        <dbReference type="RuleBase" id="RU003706"/>
    </source>
</evidence>
<evidence type="ECO:0000256" key="1">
    <source>
        <dbReference type="ARBA" id="ARBA00001946"/>
    </source>
</evidence>
<protein>
    <recommendedName>
        <fullName evidence="5 11">Glucose-1-phosphate thymidylyltransferase</fullName>
        <ecNumber evidence="5 11">2.7.7.24</ecNumber>
    </recommendedName>
</protein>
<evidence type="ECO:0000256" key="3">
    <source>
        <dbReference type="ARBA" id="ARBA00005125"/>
    </source>
</evidence>